<sequence>MYCKRKKIEQHDLVYDNKTRDAIPKRGYYSELVSDMTKDDPTRDICTKKRMKLILQAKTDRLAPMLVSLPKPQRAKLLLPPGRWTTYREDDSIQFPFETFVPKLQFLSIVLPKELPRLVKIERLRRKFLAANMKKMLRELGIQPYWLLPVEEFKLTDMEHYGLYSPFPKLDLEIFDNTDFDCRVPDEWMSLGMIEGEQYPCPGLAFIPKDDSKPSKPNGDIIQNLNNLYEWTNVAAISYDIKSDKWEVMALDGTKRHYLFYLYLDCLLLEGLPQMPLQNMPKILKMVLIHRQSKDADEEHMHSLKQEVELLYTKMEGKMKIIYTIQKYRDLYNFINVPTPDYVPPVPEYGRHPCVMEDFHGRLKYNQWYSLYVLTESVACIHLVVDECLKVESMLFFTANYGRNASLAEWFNIYEKKWEFYGVSKLCRFMQLVRFRMQYALRYCIEQSMAMFVALCETPCLCTYVCGDDYEWDSHDLINSPFAPPPYFVTVTLFYFHLMMSDKGPYYTTDPAQFEVLSPSRSSTSIS</sequence>
<proteinExistence type="predicted"/>
<accession>A0A2A4JDW9</accession>
<protein>
    <submittedName>
        <fullName evidence="1">Uncharacterized protein</fullName>
    </submittedName>
</protein>
<comment type="caution">
    <text evidence="1">The sequence shown here is derived from an EMBL/GenBank/DDBJ whole genome shotgun (WGS) entry which is preliminary data.</text>
</comment>
<dbReference type="STRING" id="7102.A0A2A4JDW9"/>
<reference evidence="1" key="1">
    <citation type="submission" date="2017-09" db="EMBL/GenBank/DDBJ databases">
        <title>Contemporary evolution of a Lepidopteran species, Heliothis virescens, in response to modern agricultural practices.</title>
        <authorList>
            <person name="Fritz M.L."/>
            <person name="Deyonke A.M."/>
            <person name="Papanicolaou A."/>
            <person name="Micinski S."/>
            <person name="Westbrook J."/>
            <person name="Gould F."/>
        </authorList>
    </citation>
    <scope>NUCLEOTIDE SEQUENCE [LARGE SCALE GENOMIC DNA]</scope>
    <source>
        <strain evidence="1">HvINT-</strain>
        <tissue evidence="1">Whole body</tissue>
    </source>
</reference>
<organism evidence="1">
    <name type="scientific">Heliothis virescens</name>
    <name type="common">Tobacco budworm moth</name>
    <dbReference type="NCBI Taxonomy" id="7102"/>
    <lineage>
        <taxon>Eukaryota</taxon>
        <taxon>Metazoa</taxon>
        <taxon>Ecdysozoa</taxon>
        <taxon>Arthropoda</taxon>
        <taxon>Hexapoda</taxon>
        <taxon>Insecta</taxon>
        <taxon>Pterygota</taxon>
        <taxon>Neoptera</taxon>
        <taxon>Endopterygota</taxon>
        <taxon>Lepidoptera</taxon>
        <taxon>Glossata</taxon>
        <taxon>Ditrysia</taxon>
        <taxon>Noctuoidea</taxon>
        <taxon>Noctuidae</taxon>
        <taxon>Heliothinae</taxon>
        <taxon>Heliothis</taxon>
    </lineage>
</organism>
<evidence type="ECO:0000313" key="1">
    <source>
        <dbReference type="EMBL" id="PCG69976.1"/>
    </source>
</evidence>
<name>A0A2A4JDW9_HELVI</name>
<gene>
    <name evidence="1" type="ORF">B5V51_3480</name>
</gene>
<dbReference type="EMBL" id="NWSH01001830">
    <property type="protein sequence ID" value="PCG69976.1"/>
    <property type="molecule type" value="Genomic_DNA"/>
</dbReference>
<dbReference type="AlphaFoldDB" id="A0A2A4JDW9"/>